<reference evidence="2" key="1">
    <citation type="submission" date="2017-04" db="EMBL/GenBank/DDBJ databases">
        <title>Genome evolution of the luminous symbionts of deep sea anglerfish.</title>
        <authorList>
            <person name="Hendry T.A."/>
        </authorList>
    </citation>
    <scope>NUCLEOTIDE SEQUENCE [LARGE SCALE GENOMIC DNA]</scope>
    <source>
        <plasmid evidence="2">pcc1</plasmid>
    </source>
</reference>
<dbReference type="KEGG" id="elux:BTN50_1620"/>
<name>A0A291BAP9_9GAMM</name>
<protein>
    <submittedName>
        <fullName evidence="1">Uncharacterized protein</fullName>
    </submittedName>
</protein>
<sequence length="37" mass="4463">MLTTPDNFMKLFVLNEQFYPFHQEKKQLVGNEIIHVI</sequence>
<proteinExistence type="predicted"/>
<keyword evidence="2" id="KW-1185">Reference proteome</keyword>
<dbReference type="EMBL" id="CP020661">
    <property type="protein sequence ID" value="ATF10061.1"/>
    <property type="molecule type" value="Genomic_DNA"/>
</dbReference>
<evidence type="ECO:0000313" key="1">
    <source>
        <dbReference type="EMBL" id="ATF10061.1"/>
    </source>
</evidence>
<dbReference type="Proteomes" id="UP000218160">
    <property type="component" value="Plasmid pCC1"/>
</dbReference>
<keyword evidence="1" id="KW-0614">Plasmid</keyword>
<dbReference type="AlphaFoldDB" id="A0A291BAP9"/>
<geneLocation type="plasmid" evidence="2">
    <name>pcc1</name>
</geneLocation>
<organism evidence="1 2">
    <name type="scientific">Candidatus Enterovibrio altilux</name>
    <dbReference type="NCBI Taxonomy" id="1927128"/>
    <lineage>
        <taxon>Bacteria</taxon>
        <taxon>Pseudomonadati</taxon>
        <taxon>Pseudomonadota</taxon>
        <taxon>Gammaproteobacteria</taxon>
        <taxon>Vibrionales</taxon>
        <taxon>Vibrionaceae</taxon>
        <taxon>Enterovibrio</taxon>
    </lineage>
</organism>
<gene>
    <name evidence="1" type="ORF">BTN50_1620</name>
</gene>
<accession>A0A291BAP9</accession>
<evidence type="ECO:0000313" key="2">
    <source>
        <dbReference type="Proteomes" id="UP000218160"/>
    </source>
</evidence>